<evidence type="ECO:0000313" key="11">
    <source>
        <dbReference type="Proteomes" id="UP000014500"/>
    </source>
</evidence>
<accession>T1IRG7</accession>
<dbReference type="NCBIfam" id="NF040941">
    <property type="entry name" value="GGGWT_bact"/>
    <property type="match status" value="1"/>
</dbReference>
<keyword evidence="3" id="KW-0732">Signal</keyword>
<feature type="domain" description="Fibrinogen C-terminal" evidence="9">
    <location>
        <begin position="263"/>
        <end position="482"/>
    </location>
</feature>
<dbReference type="HOGENOM" id="CLU_477629_0_0_1"/>
<dbReference type="InterPro" id="IPR014716">
    <property type="entry name" value="Fibrinogen_a/b/g_C_1"/>
</dbReference>
<evidence type="ECO:0000256" key="4">
    <source>
        <dbReference type="ARBA" id="ARBA00023054"/>
    </source>
</evidence>
<dbReference type="InterPro" id="IPR002181">
    <property type="entry name" value="Fibrinogen_a/b/g_C_dom"/>
</dbReference>
<dbReference type="PROSITE" id="PS51406">
    <property type="entry name" value="FIBRINOGEN_C_2"/>
    <property type="match status" value="1"/>
</dbReference>
<evidence type="ECO:0000256" key="5">
    <source>
        <dbReference type="ARBA" id="ARBA00023157"/>
    </source>
</evidence>
<reference evidence="11" key="1">
    <citation type="submission" date="2011-05" db="EMBL/GenBank/DDBJ databases">
        <authorList>
            <person name="Richards S.R."/>
            <person name="Qu J."/>
            <person name="Jiang H."/>
            <person name="Jhangiani S.N."/>
            <person name="Agravi P."/>
            <person name="Goodspeed R."/>
            <person name="Gross S."/>
            <person name="Mandapat C."/>
            <person name="Jackson L."/>
            <person name="Mathew T."/>
            <person name="Pu L."/>
            <person name="Thornton R."/>
            <person name="Saada N."/>
            <person name="Wilczek-Boney K.B."/>
            <person name="Lee S."/>
            <person name="Kovar C."/>
            <person name="Wu Y."/>
            <person name="Scherer S.E."/>
            <person name="Worley K.C."/>
            <person name="Muzny D.M."/>
            <person name="Gibbs R."/>
        </authorList>
    </citation>
    <scope>NUCLEOTIDE SEQUENCE</scope>
    <source>
        <strain evidence="11">Brora</strain>
    </source>
</reference>
<evidence type="ECO:0000313" key="10">
    <source>
        <dbReference type="EnsemblMetazoa" id="SMAR003660-PA"/>
    </source>
</evidence>
<keyword evidence="8" id="KW-0812">Transmembrane</keyword>
<dbReference type="AlphaFoldDB" id="T1IRG7"/>
<evidence type="ECO:0000256" key="1">
    <source>
        <dbReference type="ARBA" id="ARBA00004613"/>
    </source>
</evidence>
<keyword evidence="6" id="KW-0325">Glycoprotein</keyword>
<dbReference type="EnsemblMetazoa" id="SMAR003660-RA">
    <property type="protein sequence ID" value="SMAR003660-PA"/>
    <property type="gene ID" value="SMAR003660"/>
</dbReference>
<dbReference type="SMART" id="SM00186">
    <property type="entry name" value="FBG"/>
    <property type="match status" value="1"/>
</dbReference>
<evidence type="ECO:0000256" key="7">
    <source>
        <dbReference type="ARBA" id="ARBA00053344"/>
    </source>
</evidence>
<dbReference type="STRING" id="126957.T1IRG7"/>
<organism evidence="10 11">
    <name type="scientific">Strigamia maritima</name>
    <name type="common">European centipede</name>
    <name type="synonym">Geophilus maritimus</name>
    <dbReference type="NCBI Taxonomy" id="126957"/>
    <lineage>
        <taxon>Eukaryota</taxon>
        <taxon>Metazoa</taxon>
        <taxon>Ecdysozoa</taxon>
        <taxon>Arthropoda</taxon>
        <taxon>Myriapoda</taxon>
        <taxon>Chilopoda</taxon>
        <taxon>Pleurostigmophora</taxon>
        <taxon>Geophilomorpha</taxon>
        <taxon>Linotaeniidae</taxon>
        <taxon>Strigamia</taxon>
    </lineage>
</organism>
<dbReference type="eggNOG" id="KOG2579">
    <property type="taxonomic scope" value="Eukaryota"/>
</dbReference>
<evidence type="ECO:0000259" key="9">
    <source>
        <dbReference type="PROSITE" id="PS51406"/>
    </source>
</evidence>
<dbReference type="PhylomeDB" id="T1IRG7"/>
<keyword evidence="2" id="KW-0964">Secreted</keyword>
<keyword evidence="11" id="KW-1185">Reference proteome</keyword>
<feature type="transmembrane region" description="Helical" evidence="8">
    <location>
        <begin position="7"/>
        <end position="29"/>
    </location>
</feature>
<dbReference type="InterPro" id="IPR037579">
    <property type="entry name" value="FIB_ANG-like"/>
</dbReference>
<dbReference type="PANTHER" id="PTHR47221">
    <property type="entry name" value="FIBRINOGEN ALPHA CHAIN"/>
    <property type="match status" value="1"/>
</dbReference>
<dbReference type="PROSITE" id="PS00514">
    <property type="entry name" value="FIBRINOGEN_C_1"/>
    <property type="match status" value="1"/>
</dbReference>
<dbReference type="InterPro" id="IPR036056">
    <property type="entry name" value="Fibrinogen-like_C"/>
</dbReference>
<name>T1IRG7_STRMM</name>
<dbReference type="OMA" id="NYAQAGE"/>
<evidence type="ECO:0000256" key="3">
    <source>
        <dbReference type="ARBA" id="ARBA00022729"/>
    </source>
</evidence>
<comment type="function">
    <text evidence="7">Lectin involved in innate immunity. Agglutinates all types of human erythrocytes, Gram-positive and Gram-negative bacteria. Has a stronger agglutinating activity towards Gram-negative bacteria than towards Gram-positive bacteria. Specifically recognizes acetyl group-containing substances on agglutinated cells. The hemagglutinating activity was inhibited by EDTA, acetyl group-containing mono- and disaccharides, N-acetyl derivatives of amino acids, other acetyl group-containing substances, propionamide and benzamide. Enhances the antimicrobial activity of big defensin against Gram-positive bacteria but not against Gram-negative bacteria.</text>
</comment>
<dbReference type="SUPFAM" id="SSF56496">
    <property type="entry name" value="Fibrinogen C-terminal domain-like"/>
    <property type="match status" value="1"/>
</dbReference>
<reference evidence="10" key="2">
    <citation type="submission" date="2015-02" db="UniProtKB">
        <authorList>
            <consortium name="EnsemblMetazoa"/>
        </authorList>
    </citation>
    <scope>IDENTIFICATION</scope>
</reference>
<dbReference type="EMBL" id="JH431361">
    <property type="status" value="NOT_ANNOTATED_CDS"/>
    <property type="molecule type" value="Genomic_DNA"/>
</dbReference>
<keyword evidence="8" id="KW-0472">Membrane</keyword>
<comment type="subcellular location">
    <subcellularLocation>
        <location evidence="1">Secreted</location>
    </subcellularLocation>
</comment>
<dbReference type="Pfam" id="PF00147">
    <property type="entry name" value="Fibrinogen_C"/>
    <property type="match status" value="1"/>
</dbReference>
<evidence type="ECO:0000256" key="2">
    <source>
        <dbReference type="ARBA" id="ARBA00022525"/>
    </source>
</evidence>
<keyword evidence="5" id="KW-1015">Disulfide bond</keyword>
<sequence length="571" mass="65322">MGAINMFSFYCLNLMLMLIINFGVSVQVIPTISPFAREAVLTTKPPGLGFLTDLPSRHPTGNQQQQEMLFLVQRIYDRITGMESRENQRTRKLDTIDYRLTKLEVLIQERSNVLEKIETVFGKRMEVIEWEMNKLVGLLEVLRDEVEKTQQNQVNFKVDLAKLIPFAGSDGSTDQSSSSIQPAKFQVLQTQLNNLRKMTDSIDQKMSYLQVNMTNTNNMTKLLVREQTKCVQKEFFYSIIREISEQLQSHPISIITSTLTTDKNERSFPNDCSAVLSRDDGIYQIQPVGSRTPFFVYCDLTTDGGGWTVIQKRTDGHTNFYRGWQDYKNGFGNIMGEHWLGNEKLHLLTNQAVYSLRFELEDFDEEKTYAYYSTFAIGRESEGYMIKMLGGYDGEAGDSFNYHSSMKFSTKDMDNDPWEGGNCAELHTGAWWYNGCGMSNLNGQYLGGEVPENFENKGMYWYEWHGPNYSLRKSEIKIRPMRNKTQEPTSASSNFRVRVELLTVLLYIITKTAQLPRPPSKTAVKAARSTTQRPISSLCLTVTVLQTDGSADEIFDGRKHYSKQSVMALET</sequence>
<dbReference type="InterPro" id="IPR020837">
    <property type="entry name" value="Fibrinogen_CS"/>
</dbReference>
<keyword evidence="8" id="KW-1133">Transmembrane helix</keyword>
<proteinExistence type="predicted"/>
<evidence type="ECO:0000256" key="8">
    <source>
        <dbReference type="SAM" id="Phobius"/>
    </source>
</evidence>
<dbReference type="Proteomes" id="UP000014500">
    <property type="component" value="Unassembled WGS sequence"/>
</dbReference>
<dbReference type="FunFam" id="3.90.215.10:FF:000001">
    <property type="entry name" value="Tenascin isoform 1"/>
    <property type="match status" value="1"/>
</dbReference>
<dbReference type="Gene3D" id="3.90.215.10">
    <property type="entry name" value="Gamma Fibrinogen, chain A, domain 1"/>
    <property type="match status" value="1"/>
</dbReference>
<dbReference type="GO" id="GO:0005576">
    <property type="term" value="C:extracellular region"/>
    <property type="evidence" value="ECO:0007669"/>
    <property type="project" value="UniProtKB-SubCell"/>
</dbReference>
<dbReference type="GO" id="GO:0030246">
    <property type="term" value="F:carbohydrate binding"/>
    <property type="evidence" value="ECO:0007669"/>
    <property type="project" value="UniProtKB-ARBA"/>
</dbReference>
<dbReference type="CDD" id="cd00087">
    <property type="entry name" value="FReD"/>
    <property type="match status" value="1"/>
</dbReference>
<dbReference type="PANTHER" id="PTHR47221:SF6">
    <property type="entry name" value="FIBRINOGEN ALPHA CHAIN"/>
    <property type="match status" value="1"/>
</dbReference>
<protein>
    <recommendedName>
        <fullName evidence="9">Fibrinogen C-terminal domain-containing protein</fullName>
    </recommendedName>
</protein>
<evidence type="ECO:0000256" key="6">
    <source>
        <dbReference type="ARBA" id="ARBA00023180"/>
    </source>
</evidence>
<keyword evidence="4" id="KW-0175">Coiled coil</keyword>